<evidence type="ECO:0000256" key="1">
    <source>
        <dbReference type="SAM" id="MobiDB-lite"/>
    </source>
</evidence>
<dbReference type="OrthoDB" id="8170117at2759"/>
<name>A0A8S1CXM6_9INSE</name>
<feature type="compositionally biased region" description="Basic and acidic residues" evidence="1">
    <location>
        <begin position="96"/>
        <end position="113"/>
    </location>
</feature>
<proteinExistence type="predicted"/>
<feature type="region of interest" description="Disordered" evidence="1">
    <location>
        <begin position="87"/>
        <end position="121"/>
    </location>
</feature>
<gene>
    <name evidence="2" type="ORF">CLODIP_2_CD14649</name>
</gene>
<reference evidence="2 3" key="1">
    <citation type="submission" date="2020-04" db="EMBL/GenBank/DDBJ databases">
        <authorList>
            <person name="Alioto T."/>
            <person name="Alioto T."/>
            <person name="Gomez Garrido J."/>
        </authorList>
    </citation>
    <scope>NUCLEOTIDE SEQUENCE [LARGE SCALE GENOMIC DNA]</scope>
</reference>
<organism evidence="2 3">
    <name type="scientific">Cloeon dipterum</name>
    <dbReference type="NCBI Taxonomy" id="197152"/>
    <lineage>
        <taxon>Eukaryota</taxon>
        <taxon>Metazoa</taxon>
        <taxon>Ecdysozoa</taxon>
        <taxon>Arthropoda</taxon>
        <taxon>Hexapoda</taxon>
        <taxon>Insecta</taxon>
        <taxon>Pterygota</taxon>
        <taxon>Palaeoptera</taxon>
        <taxon>Ephemeroptera</taxon>
        <taxon>Pisciforma</taxon>
        <taxon>Baetidae</taxon>
        <taxon>Cloeon</taxon>
    </lineage>
</organism>
<dbReference type="Proteomes" id="UP000494165">
    <property type="component" value="Unassembled WGS sequence"/>
</dbReference>
<comment type="caution">
    <text evidence="2">The sequence shown here is derived from an EMBL/GenBank/DDBJ whole genome shotgun (WGS) entry which is preliminary data.</text>
</comment>
<keyword evidence="3" id="KW-1185">Reference proteome</keyword>
<dbReference type="EMBL" id="CADEPI010000049">
    <property type="protein sequence ID" value="CAB3370050.1"/>
    <property type="molecule type" value="Genomic_DNA"/>
</dbReference>
<dbReference type="AlphaFoldDB" id="A0A8S1CXM6"/>
<evidence type="ECO:0000313" key="2">
    <source>
        <dbReference type="EMBL" id="CAB3370050.1"/>
    </source>
</evidence>
<protein>
    <submittedName>
        <fullName evidence="2">Uncharacterized protein</fullName>
    </submittedName>
</protein>
<accession>A0A8S1CXM6</accession>
<sequence length="121" mass="14192">MPLWIFLTLRRKQSPWRRALTIEKHVICASLARRPWRGPSLPWPLLEAHVVRPDSPLTRYNAYFSTLDSNPYMARARLPSEWRAGGRIKRRVPHHPRADEPREPYRGAREAHHTLSQLSAT</sequence>
<evidence type="ECO:0000313" key="3">
    <source>
        <dbReference type="Proteomes" id="UP000494165"/>
    </source>
</evidence>